<feature type="domain" description="CAAX prenyl protease 2/Lysostaphin resistance protein A-like" evidence="2">
    <location>
        <begin position="105"/>
        <end position="195"/>
    </location>
</feature>
<accession>A0A372LU11</accession>
<keyword evidence="1" id="KW-1133">Transmembrane helix</keyword>
<name>A0A372LU11_9BACI</name>
<keyword evidence="1" id="KW-0812">Transmembrane</keyword>
<evidence type="ECO:0000313" key="3">
    <source>
        <dbReference type="EMBL" id="RFU71044.1"/>
    </source>
</evidence>
<dbReference type="EMBL" id="QVTE01000008">
    <property type="protein sequence ID" value="RFU71044.1"/>
    <property type="molecule type" value="Genomic_DNA"/>
</dbReference>
<keyword evidence="3" id="KW-0645">Protease</keyword>
<protein>
    <submittedName>
        <fullName evidence="3">CPBP family intramembrane metalloprotease</fullName>
    </submittedName>
</protein>
<keyword evidence="3" id="KW-0378">Hydrolase</keyword>
<keyword evidence="3" id="KW-0482">Metalloprotease</keyword>
<organism evidence="3 4">
    <name type="scientific">Peribacillus saganii</name>
    <dbReference type="NCBI Taxonomy" id="2303992"/>
    <lineage>
        <taxon>Bacteria</taxon>
        <taxon>Bacillati</taxon>
        <taxon>Bacillota</taxon>
        <taxon>Bacilli</taxon>
        <taxon>Bacillales</taxon>
        <taxon>Bacillaceae</taxon>
        <taxon>Peribacillus</taxon>
    </lineage>
</organism>
<dbReference type="InterPro" id="IPR003675">
    <property type="entry name" value="Rce1/LyrA-like_dom"/>
</dbReference>
<proteinExistence type="predicted"/>
<feature type="transmembrane region" description="Helical" evidence="1">
    <location>
        <begin position="184"/>
        <end position="202"/>
    </location>
</feature>
<dbReference type="RefSeq" id="WP_117325271.1">
    <property type="nucleotide sequence ID" value="NZ_QVTE01000008.1"/>
</dbReference>
<dbReference type="GO" id="GO:0080120">
    <property type="term" value="P:CAAX-box protein maturation"/>
    <property type="evidence" value="ECO:0007669"/>
    <property type="project" value="UniProtKB-ARBA"/>
</dbReference>
<feature type="transmembrane region" description="Helical" evidence="1">
    <location>
        <begin position="160"/>
        <end position="177"/>
    </location>
</feature>
<feature type="transmembrane region" description="Helical" evidence="1">
    <location>
        <begin position="136"/>
        <end position="154"/>
    </location>
</feature>
<dbReference type="GO" id="GO:0006508">
    <property type="term" value="P:proteolysis"/>
    <property type="evidence" value="ECO:0007669"/>
    <property type="project" value="UniProtKB-KW"/>
</dbReference>
<feature type="transmembrane region" description="Helical" evidence="1">
    <location>
        <begin position="106"/>
        <end position="124"/>
    </location>
</feature>
<evidence type="ECO:0000256" key="1">
    <source>
        <dbReference type="SAM" id="Phobius"/>
    </source>
</evidence>
<dbReference type="GO" id="GO:0004175">
    <property type="term" value="F:endopeptidase activity"/>
    <property type="evidence" value="ECO:0007669"/>
    <property type="project" value="UniProtKB-ARBA"/>
</dbReference>
<evidence type="ECO:0000259" key="2">
    <source>
        <dbReference type="Pfam" id="PF02517"/>
    </source>
</evidence>
<keyword evidence="4" id="KW-1185">Reference proteome</keyword>
<comment type="caution">
    <text evidence="3">The sequence shown here is derived from an EMBL/GenBank/DDBJ whole genome shotgun (WGS) entry which is preliminary data.</text>
</comment>
<keyword evidence="1" id="KW-0472">Membrane</keyword>
<feature type="transmembrane region" description="Helical" evidence="1">
    <location>
        <begin position="61"/>
        <end position="86"/>
    </location>
</feature>
<dbReference type="AlphaFoldDB" id="A0A372LU11"/>
<dbReference type="Proteomes" id="UP000264541">
    <property type="component" value="Unassembled WGS sequence"/>
</dbReference>
<feature type="transmembrane region" description="Helical" evidence="1">
    <location>
        <begin position="31"/>
        <end position="49"/>
    </location>
</feature>
<feature type="transmembrane region" description="Helical" evidence="1">
    <location>
        <begin position="7"/>
        <end position="25"/>
    </location>
</feature>
<sequence length="203" mass="23704">MKKCSPDFRLPIILAIAHLLLYFTYQNNDVFWYIYTAAILYLISMAIIHEKMDDFLPFSKYILWGLLSGIFLYGIFWTGRMLLGFGFSELVADVKSLYRHYSPLMIWHYLVLILIIIPGEEVFWRGFVQKRLTRYFSQKLSIVLSALMYAFPMIYAENTVLVIAGITGGLMWGWLYAWKKSLPAVIVSHIVFDFLLLEFLPLG</sequence>
<evidence type="ECO:0000313" key="4">
    <source>
        <dbReference type="Proteomes" id="UP000264541"/>
    </source>
</evidence>
<dbReference type="Pfam" id="PF02517">
    <property type="entry name" value="Rce1-like"/>
    <property type="match status" value="1"/>
</dbReference>
<gene>
    <name evidence="3" type="ORF">D0469_03645</name>
</gene>
<dbReference type="GO" id="GO:0008237">
    <property type="term" value="F:metallopeptidase activity"/>
    <property type="evidence" value="ECO:0007669"/>
    <property type="project" value="UniProtKB-KW"/>
</dbReference>
<dbReference type="OrthoDB" id="1903300at2"/>
<reference evidence="3 4" key="1">
    <citation type="submission" date="2018-08" db="EMBL/GenBank/DDBJ databases">
        <title>Bacillus chawlae sp. nov., Bacillus glennii sp. nov., and Bacillus saganii sp. nov. Isolated from the Vehicle Assembly Building at Kennedy Space Center where the Viking Spacecraft were Assembled.</title>
        <authorList>
            <person name="Seuylemezian A."/>
            <person name="Vaishampayan P."/>
        </authorList>
    </citation>
    <scope>NUCLEOTIDE SEQUENCE [LARGE SCALE GENOMIC DNA]</scope>
    <source>
        <strain evidence="3 4">V47-23a</strain>
    </source>
</reference>